<name>A0A2V1GYQ6_9GAMM</name>
<comment type="caution">
    <text evidence="1">The sequence shown here is derived from an EMBL/GenBank/DDBJ whole genome shotgun (WGS) entry which is preliminary data.</text>
</comment>
<accession>A0A2V1GYQ6</accession>
<evidence type="ECO:0000313" key="1">
    <source>
        <dbReference type="EMBL" id="PVZ69775.1"/>
    </source>
</evidence>
<gene>
    <name evidence="1" type="ORF">DC094_10790</name>
</gene>
<evidence type="ECO:0008006" key="3">
    <source>
        <dbReference type="Google" id="ProtNLM"/>
    </source>
</evidence>
<dbReference type="Proteomes" id="UP000244906">
    <property type="component" value="Unassembled WGS sequence"/>
</dbReference>
<proteinExistence type="predicted"/>
<dbReference type="Gene3D" id="3.40.630.30">
    <property type="match status" value="1"/>
</dbReference>
<evidence type="ECO:0000313" key="2">
    <source>
        <dbReference type="Proteomes" id="UP000244906"/>
    </source>
</evidence>
<sequence>MLYCLSQIAPQTNQVKIEQIQVHQKQLKKGCARFLMATVIDLAKNNNLHSIFFLIMHHLNFMKNMVFHMLLCLG</sequence>
<organism evidence="1 2">
    <name type="scientific">Pelagibaculum spongiae</name>
    <dbReference type="NCBI Taxonomy" id="2080658"/>
    <lineage>
        <taxon>Bacteria</taxon>
        <taxon>Pseudomonadati</taxon>
        <taxon>Pseudomonadota</taxon>
        <taxon>Gammaproteobacteria</taxon>
        <taxon>Oceanospirillales</taxon>
        <taxon>Pelagibaculum</taxon>
    </lineage>
</organism>
<dbReference type="InterPro" id="IPR016181">
    <property type="entry name" value="Acyl_CoA_acyltransferase"/>
</dbReference>
<reference evidence="1 2" key="1">
    <citation type="submission" date="2018-04" db="EMBL/GenBank/DDBJ databases">
        <title>Thalassorhabdus spongiae gen. nov., sp. nov., isolated from a marine sponge in South-West Iceland.</title>
        <authorList>
            <person name="Knobloch S."/>
            <person name="Daussin A."/>
            <person name="Johannsson R."/>
            <person name="Marteinsson V.T."/>
        </authorList>
    </citation>
    <scope>NUCLEOTIDE SEQUENCE [LARGE SCALE GENOMIC DNA]</scope>
    <source>
        <strain evidence="1 2">Hp12</strain>
    </source>
</reference>
<dbReference type="AlphaFoldDB" id="A0A2V1GYQ6"/>
<protein>
    <recommendedName>
        <fullName evidence="3">N-acetyltransferase domain-containing protein</fullName>
    </recommendedName>
</protein>
<keyword evidence="2" id="KW-1185">Reference proteome</keyword>
<dbReference type="EMBL" id="QDDL01000003">
    <property type="protein sequence ID" value="PVZ69775.1"/>
    <property type="molecule type" value="Genomic_DNA"/>
</dbReference>
<dbReference type="SUPFAM" id="SSF55729">
    <property type="entry name" value="Acyl-CoA N-acyltransferases (Nat)"/>
    <property type="match status" value="1"/>
</dbReference>